<gene>
    <name evidence="1" type="ORF">LPJSA22_01580</name>
</gene>
<dbReference type="Proteomes" id="UP000094892">
    <property type="component" value="Unassembled WGS sequence"/>
</dbReference>
<comment type="caution">
    <text evidence="1">The sequence shown here is derived from an EMBL/GenBank/DDBJ whole genome shotgun (WGS) entry which is preliminary data.</text>
</comment>
<accession>A0A1E3KTN2</accession>
<name>A0A1E3KTN2_LACPN</name>
<evidence type="ECO:0000313" key="2">
    <source>
        <dbReference type="Proteomes" id="UP000094892"/>
    </source>
</evidence>
<dbReference type="EMBL" id="MCOL01000001">
    <property type="protein sequence ID" value="ODO61601.1"/>
    <property type="molecule type" value="Genomic_DNA"/>
</dbReference>
<dbReference type="PATRIC" id="fig|1590.142.peg.1501"/>
<evidence type="ECO:0000313" key="1">
    <source>
        <dbReference type="EMBL" id="ODO61601.1"/>
    </source>
</evidence>
<sequence>MNSPEINFKRIFGGVVILKCLDHQGLINSARRNECDFTVV</sequence>
<organism evidence="1 2">
    <name type="scientific">Lactiplantibacillus plantarum</name>
    <name type="common">Lactobacillus plantarum</name>
    <dbReference type="NCBI Taxonomy" id="1590"/>
    <lineage>
        <taxon>Bacteria</taxon>
        <taxon>Bacillati</taxon>
        <taxon>Bacillota</taxon>
        <taxon>Bacilli</taxon>
        <taxon>Lactobacillales</taxon>
        <taxon>Lactobacillaceae</taxon>
        <taxon>Lactiplantibacillus</taxon>
    </lineage>
</organism>
<reference evidence="1 2" key="1">
    <citation type="submission" date="2016-08" db="EMBL/GenBank/DDBJ databases">
        <title>Genome sequencing of Lactobacillus plantarum JSA22, isolated from fermented soybean paste.</title>
        <authorList>
            <person name="Choi H.S."/>
        </authorList>
    </citation>
    <scope>NUCLEOTIDE SEQUENCE [LARGE SCALE GENOMIC DNA]</scope>
    <source>
        <strain evidence="1 2">JSA22</strain>
    </source>
</reference>
<proteinExistence type="predicted"/>
<dbReference type="AlphaFoldDB" id="A0A1E3KTN2"/>
<protein>
    <submittedName>
        <fullName evidence="1">Uncharacterized protein</fullName>
    </submittedName>
</protein>